<reference evidence="6 7" key="1">
    <citation type="submission" date="2018-06" db="EMBL/GenBank/DDBJ databases">
        <authorList>
            <person name="Liu Z.-W."/>
        </authorList>
    </citation>
    <scope>NUCLEOTIDE SEQUENCE [LARGE SCALE GENOMIC DNA]</scope>
    <source>
        <strain evidence="6 7">2b14</strain>
    </source>
</reference>
<dbReference type="GO" id="GO:0071555">
    <property type="term" value="P:cell wall organization"/>
    <property type="evidence" value="ECO:0007669"/>
    <property type="project" value="UniProtKB-KW"/>
</dbReference>
<dbReference type="AlphaFoldDB" id="A0A364RFK0"/>
<evidence type="ECO:0000259" key="5">
    <source>
        <dbReference type="Pfam" id="PF03330"/>
    </source>
</evidence>
<evidence type="ECO:0000313" key="6">
    <source>
        <dbReference type="EMBL" id="RAU83063.1"/>
    </source>
</evidence>
<dbReference type="InterPro" id="IPR009009">
    <property type="entry name" value="RlpA-like_DPBB"/>
</dbReference>
<dbReference type="PANTHER" id="PTHR34183">
    <property type="entry name" value="ENDOLYTIC PEPTIDOGLYCAN TRANSGLYCOSYLASE RLPA"/>
    <property type="match status" value="1"/>
</dbReference>
<dbReference type="CDD" id="cd22268">
    <property type="entry name" value="DPBB_RlpA-like"/>
    <property type="match status" value="1"/>
</dbReference>
<dbReference type="OrthoDB" id="9779128at2"/>
<dbReference type="Gene3D" id="2.40.40.10">
    <property type="entry name" value="RlpA-like domain"/>
    <property type="match status" value="1"/>
</dbReference>
<feature type="signal peptide" evidence="3">
    <location>
        <begin position="1"/>
        <end position="19"/>
    </location>
</feature>
<comment type="similarity">
    <text evidence="3 4">Belongs to the RlpA family.</text>
</comment>
<feature type="domain" description="RlpA-like protein double-psi beta-barrel" evidence="5">
    <location>
        <begin position="23"/>
        <end position="111"/>
    </location>
</feature>
<gene>
    <name evidence="3" type="primary">rlpA</name>
    <name evidence="6" type="ORF">DP923_07480</name>
</gene>
<sequence length="137" mass="14910" precursor="true">MNLCSILLLLWLSVTGSSASYIAEGKASFYSDRMQGHRTANGERYNKTLLTAAHATLPFNTKVRVTNLKNGKSVVVKINDRMARNRHNIIDLSKAAAKQIDIIRAGYGTVKLTHAIGEETEQQAAPPAVTEGDAITK</sequence>
<dbReference type="InterPro" id="IPR036908">
    <property type="entry name" value="RlpA-like_sf"/>
</dbReference>
<dbReference type="SUPFAM" id="SSF50685">
    <property type="entry name" value="Barwin-like endoglucanases"/>
    <property type="match status" value="1"/>
</dbReference>
<dbReference type="GO" id="GO:0008932">
    <property type="term" value="F:lytic endotransglycosylase activity"/>
    <property type="evidence" value="ECO:0007669"/>
    <property type="project" value="UniProtKB-UniRule"/>
</dbReference>
<dbReference type="PANTHER" id="PTHR34183:SF8">
    <property type="entry name" value="ENDOLYTIC PEPTIDOGLYCAN TRANSGLYCOSYLASE RLPA-RELATED"/>
    <property type="match status" value="1"/>
</dbReference>
<proteinExistence type="inferred from homology"/>
<keyword evidence="2 3" id="KW-0961">Cell wall biogenesis/degradation</keyword>
<keyword evidence="1 3" id="KW-0456">Lyase</keyword>
<dbReference type="HAMAP" id="MF_02071">
    <property type="entry name" value="RlpA"/>
    <property type="match status" value="1"/>
</dbReference>
<protein>
    <recommendedName>
        <fullName evidence="3">Probable endolytic peptidoglycan transglycosylase RlpA</fullName>
        <ecNumber evidence="3">4.2.2.-</ecNumber>
    </recommendedName>
</protein>
<evidence type="ECO:0000313" key="7">
    <source>
        <dbReference type="Proteomes" id="UP000251692"/>
    </source>
</evidence>
<accession>A0A364RFK0</accession>
<evidence type="ECO:0000256" key="3">
    <source>
        <dbReference type="HAMAP-Rule" id="MF_02071"/>
    </source>
</evidence>
<dbReference type="InterPro" id="IPR034718">
    <property type="entry name" value="RlpA"/>
</dbReference>
<dbReference type="InterPro" id="IPR012997">
    <property type="entry name" value="RplA"/>
</dbReference>
<dbReference type="GO" id="GO:0000270">
    <property type="term" value="P:peptidoglycan metabolic process"/>
    <property type="evidence" value="ECO:0007669"/>
    <property type="project" value="UniProtKB-UniRule"/>
</dbReference>
<keyword evidence="3" id="KW-0732">Signal</keyword>
<comment type="function">
    <text evidence="3">Lytic transglycosylase with a strong preference for naked glycan strands that lack stem peptides.</text>
</comment>
<reference evidence="6 7" key="2">
    <citation type="submission" date="2018-07" db="EMBL/GenBank/DDBJ databases">
        <title>Pontibacter sp. 2b14 genomic sequence and assembly.</title>
        <authorList>
            <person name="Du Z.-J."/>
        </authorList>
    </citation>
    <scope>NUCLEOTIDE SEQUENCE [LARGE SCALE GENOMIC DNA]</scope>
    <source>
        <strain evidence="6 7">2b14</strain>
    </source>
</reference>
<evidence type="ECO:0000256" key="2">
    <source>
        <dbReference type="ARBA" id="ARBA00023316"/>
    </source>
</evidence>
<dbReference type="RefSeq" id="WP_112305213.1">
    <property type="nucleotide sequence ID" value="NZ_QMDV01000002.1"/>
</dbReference>
<dbReference type="EMBL" id="QMDV01000002">
    <property type="protein sequence ID" value="RAU83063.1"/>
    <property type="molecule type" value="Genomic_DNA"/>
</dbReference>
<organism evidence="6 7">
    <name type="scientific">Pontibacter arcticus</name>
    <dbReference type="NCBI Taxonomy" id="2080288"/>
    <lineage>
        <taxon>Bacteria</taxon>
        <taxon>Pseudomonadati</taxon>
        <taxon>Bacteroidota</taxon>
        <taxon>Cytophagia</taxon>
        <taxon>Cytophagales</taxon>
        <taxon>Hymenobacteraceae</taxon>
        <taxon>Pontibacter</taxon>
    </lineage>
</organism>
<name>A0A364RFK0_9BACT</name>
<keyword evidence="7" id="KW-1185">Reference proteome</keyword>
<comment type="caution">
    <text evidence="6">The sequence shown here is derived from an EMBL/GenBank/DDBJ whole genome shotgun (WGS) entry which is preliminary data.</text>
</comment>
<evidence type="ECO:0000256" key="4">
    <source>
        <dbReference type="RuleBase" id="RU003495"/>
    </source>
</evidence>
<dbReference type="Pfam" id="PF03330">
    <property type="entry name" value="DPBB_1"/>
    <property type="match status" value="1"/>
</dbReference>
<dbReference type="EC" id="4.2.2.-" evidence="3"/>
<keyword evidence="6" id="KW-0449">Lipoprotein</keyword>
<dbReference type="Proteomes" id="UP000251692">
    <property type="component" value="Unassembled WGS sequence"/>
</dbReference>
<feature type="chain" id="PRO_5017093438" description="Probable endolytic peptidoglycan transglycosylase RlpA" evidence="3">
    <location>
        <begin position="20"/>
        <end position="137"/>
    </location>
</feature>
<evidence type="ECO:0000256" key="1">
    <source>
        <dbReference type="ARBA" id="ARBA00023239"/>
    </source>
</evidence>
<dbReference type="NCBIfam" id="TIGR00413">
    <property type="entry name" value="rlpA"/>
    <property type="match status" value="1"/>
</dbReference>